<evidence type="ECO:0000259" key="4">
    <source>
        <dbReference type="PROSITE" id="PS01124"/>
    </source>
</evidence>
<evidence type="ECO:0000256" key="2">
    <source>
        <dbReference type="ARBA" id="ARBA00023125"/>
    </source>
</evidence>
<sequence length="330" mass="37038">MPEPSSLASWNRALRKQLDAVDTDSEALCRRAGIDPKSLDDASMQFPADVTARLWQLAVASSRDPALGLRVSRFVSPTAFHALGYTLVASGSLREVFERIVRYRSTAEDSLELDFRTVGERYEFRFGTPKSCQSPVHELLDAFAAIYVRTCRNRLGRGYAPLAIHLQRPAPEDPRPWEDLFRSPLNFSANENLLVFGGEDFDSHLDDGPMQVNEQESTSDLLPSLIWEQRVRSAIETLLPDGEPTAQNIAEALHLSPRSLERHLADEGCCYDLLLNQCRQNLALLHMSEPQTSLSEIAWLLGFGDTESLSRAFKRWTGLTPEEYRSASGR</sequence>
<dbReference type="GO" id="GO:0005829">
    <property type="term" value="C:cytosol"/>
    <property type="evidence" value="ECO:0007669"/>
    <property type="project" value="TreeGrafter"/>
</dbReference>
<dbReference type="SMART" id="SM00342">
    <property type="entry name" value="HTH_ARAC"/>
    <property type="match status" value="1"/>
</dbReference>
<proteinExistence type="predicted"/>
<dbReference type="Pfam" id="PF12833">
    <property type="entry name" value="HTH_18"/>
    <property type="match status" value="1"/>
</dbReference>
<reference evidence="6 8" key="2">
    <citation type="submission" date="2024-06" db="EMBL/GenBank/DDBJ databases">
        <title>Genome sequences for Pseudomonas syringae strains with characterized LPS.</title>
        <authorList>
            <person name="Baltrus D.A."/>
            <person name="Krings L."/>
        </authorList>
    </citation>
    <scope>NUCLEOTIDE SEQUENCE [LARGE SCALE GENOMIC DNA]</scope>
    <source>
        <strain evidence="6 8">NCPPB2708</strain>
    </source>
</reference>
<reference evidence="5 7" key="1">
    <citation type="submission" date="2015-09" db="EMBL/GenBank/DDBJ databases">
        <title>Genome announcement of multiple Pseudomonas syringae strains.</title>
        <authorList>
            <person name="Thakur S."/>
            <person name="Wang P.W."/>
            <person name="Gong Y."/>
            <person name="Weir B.S."/>
            <person name="Guttman D.S."/>
        </authorList>
    </citation>
    <scope>NUCLEOTIDE SEQUENCE [LARGE SCALE GENOMIC DNA]</scope>
    <source>
        <strain evidence="5 7">ICMP9151</strain>
    </source>
</reference>
<keyword evidence="2" id="KW-0238">DNA-binding</keyword>
<dbReference type="AlphaFoldDB" id="A0AA40TWZ1"/>
<dbReference type="RefSeq" id="WP_005888075.1">
    <property type="nucleotide sequence ID" value="NZ_AVEE02000022.1"/>
</dbReference>
<name>A0AA40TWZ1_9PSED</name>
<gene>
    <name evidence="6" type="ORF">ACDH53_00510</name>
    <name evidence="5" type="ORF">ALO43_04080</name>
</gene>
<protein>
    <submittedName>
        <fullName evidence="5">AraC family transcriptional regulator</fullName>
    </submittedName>
</protein>
<dbReference type="PANTHER" id="PTHR47894:SF1">
    <property type="entry name" value="HTH-TYPE TRANSCRIPTIONAL REGULATOR VQSM"/>
    <property type="match status" value="1"/>
</dbReference>
<dbReference type="PANTHER" id="PTHR47894">
    <property type="entry name" value="HTH-TYPE TRANSCRIPTIONAL REGULATOR GADX"/>
    <property type="match status" value="1"/>
</dbReference>
<dbReference type="PROSITE" id="PS01124">
    <property type="entry name" value="HTH_ARAC_FAMILY_2"/>
    <property type="match status" value="1"/>
</dbReference>
<evidence type="ECO:0000313" key="8">
    <source>
        <dbReference type="Proteomes" id="UP001569512"/>
    </source>
</evidence>
<evidence type="ECO:0000313" key="6">
    <source>
        <dbReference type="EMBL" id="MFA0935933.1"/>
    </source>
</evidence>
<keyword evidence="3" id="KW-0804">Transcription</keyword>
<feature type="domain" description="HTH araC/xylS-type" evidence="4">
    <location>
        <begin position="229"/>
        <end position="327"/>
    </location>
</feature>
<organism evidence="5 7">
    <name type="scientific">Pseudomonas tremae</name>
    <dbReference type="NCBI Taxonomy" id="200454"/>
    <lineage>
        <taxon>Bacteria</taxon>
        <taxon>Pseudomonadati</taxon>
        <taxon>Pseudomonadota</taxon>
        <taxon>Gammaproteobacteria</taxon>
        <taxon>Pseudomonadales</taxon>
        <taxon>Pseudomonadaceae</taxon>
        <taxon>Pseudomonas</taxon>
    </lineage>
</organism>
<dbReference type="Gene3D" id="1.10.10.60">
    <property type="entry name" value="Homeodomain-like"/>
    <property type="match status" value="1"/>
</dbReference>
<evidence type="ECO:0000256" key="3">
    <source>
        <dbReference type="ARBA" id="ARBA00023163"/>
    </source>
</evidence>
<dbReference type="GO" id="GO:0000976">
    <property type="term" value="F:transcription cis-regulatory region binding"/>
    <property type="evidence" value="ECO:0007669"/>
    <property type="project" value="TreeGrafter"/>
</dbReference>
<accession>A0AA40TWZ1</accession>
<dbReference type="GO" id="GO:0003700">
    <property type="term" value="F:DNA-binding transcription factor activity"/>
    <property type="evidence" value="ECO:0007669"/>
    <property type="project" value="InterPro"/>
</dbReference>
<dbReference type="Proteomes" id="UP001569512">
    <property type="component" value="Unassembled WGS sequence"/>
</dbReference>
<dbReference type="SUPFAM" id="SSF46689">
    <property type="entry name" value="Homeodomain-like"/>
    <property type="match status" value="1"/>
</dbReference>
<dbReference type="Pfam" id="PF12625">
    <property type="entry name" value="Arabinose_bd"/>
    <property type="match status" value="1"/>
</dbReference>
<dbReference type="GeneID" id="72391018"/>
<keyword evidence="8" id="KW-1185">Reference proteome</keyword>
<evidence type="ECO:0000256" key="1">
    <source>
        <dbReference type="ARBA" id="ARBA00023015"/>
    </source>
</evidence>
<dbReference type="EMBL" id="JBGMSU010000001">
    <property type="protein sequence ID" value="MFA0935933.1"/>
    <property type="molecule type" value="Genomic_DNA"/>
</dbReference>
<evidence type="ECO:0000313" key="5">
    <source>
        <dbReference type="EMBL" id="KPZ06869.1"/>
    </source>
</evidence>
<evidence type="ECO:0000313" key="7">
    <source>
        <dbReference type="Proteomes" id="UP000050523"/>
    </source>
</evidence>
<comment type="caution">
    <text evidence="5">The sequence shown here is derived from an EMBL/GenBank/DDBJ whole genome shotgun (WGS) entry which is preliminary data.</text>
</comment>
<dbReference type="Proteomes" id="UP000050523">
    <property type="component" value="Unassembled WGS sequence"/>
</dbReference>
<dbReference type="InterPro" id="IPR018060">
    <property type="entry name" value="HTH_AraC"/>
</dbReference>
<keyword evidence="1" id="KW-0805">Transcription regulation</keyword>
<dbReference type="InterPro" id="IPR032687">
    <property type="entry name" value="AraC-type_N"/>
</dbReference>
<dbReference type="EMBL" id="LJRO01000048">
    <property type="protein sequence ID" value="KPZ06869.1"/>
    <property type="molecule type" value="Genomic_DNA"/>
</dbReference>
<dbReference type="InterPro" id="IPR009057">
    <property type="entry name" value="Homeodomain-like_sf"/>
</dbReference>